<dbReference type="InterPro" id="IPR042099">
    <property type="entry name" value="ANL_N_sf"/>
</dbReference>
<keyword evidence="1" id="KW-0596">Phosphopantetheine</keyword>
<reference evidence="6" key="1">
    <citation type="submission" date="2020-11" db="EMBL/GenBank/DDBJ databases">
        <authorList>
            <person name="Koelle M."/>
            <person name="Horta M.A.C."/>
            <person name="Nowrousian M."/>
            <person name="Ohm R.A."/>
            <person name="Benz P."/>
            <person name="Pilgard A."/>
        </authorList>
    </citation>
    <scope>NUCLEOTIDE SEQUENCE</scope>
    <source>
        <strain evidence="6">FPRL280</strain>
    </source>
</reference>
<dbReference type="Proteomes" id="UP000639403">
    <property type="component" value="Unassembled WGS sequence"/>
</dbReference>
<comment type="caution">
    <text evidence="6">The sequence shown here is derived from an EMBL/GenBank/DDBJ whole genome shotgun (WGS) entry which is preliminary data.</text>
</comment>
<dbReference type="Pfam" id="PF00501">
    <property type="entry name" value="AMP-binding"/>
    <property type="match status" value="2"/>
</dbReference>
<dbReference type="PANTHER" id="PTHR45527:SF11">
    <property type="entry name" value="NONRIBOSOMAL PEPTIDE SYNTHETASE 5"/>
    <property type="match status" value="1"/>
</dbReference>
<dbReference type="GO" id="GO:0005737">
    <property type="term" value="C:cytoplasm"/>
    <property type="evidence" value="ECO:0007669"/>
    <property type="project" value="TreeGrafter"/>
</dbReference>
<dbReference type="InterPro" id="IPR045851">
    <property type="entry name" value="AMP-bd_C_sf"/>
</dbReference>
<feature type="domain" description="AMP-dependent synthetase/ligase" evidence="5">
    <location>
        <begin position="47"/>
        <end position="122"/>
    </location>
</feature>
<feature type="domain" description="AMP-dependent synthetase/ligase" evidence="5">
    <location>
        <begin position="134"/>
        <end position="261"/>
    </location>
</feature>
<dbReference type="InterPro" id="IPR000873">
    <property type="entry name" value="AMP-dep_synth/lig_dom"/>
</dbReference>
<dbReference type="PANTHER" id="PTHR45527">
    <property type="entry name" value="NONRIBOSOMAL PEPTIDE SYNTHETASE"/>
    <property type="match status" value="1"/>
</dbReference>
<gene>
    <name evidence="6" type="ORF">IEO21_03481</name>
</gene>
<comment type="similarity">
    <text evidence="4">Belongs to the NRP synthetase family.</text>
</comment>
<proteinExistence type="inferred from homology"/>
<reference evidence="6" key="2">
    <citation type="journal article" name="Front. Microbiol.">
        <title>Degradative Capacity of Two Strains of Rhodonia placenta: From Phenotype to Genotype.</title>
        <authorList>
            <person name="Kolle M."/>
            <person name="Horta M.A.C."/>
            <person name="Nowrousian M."/>
            <person name="Ohm R.A."/>
            <person name="Benz J.P."/>
            <person name="Pilgard A."/>
        </authorList>
    </citation>
    <scope>NUCLEOTIDE SEQUENCE</scope>
    <source>
        <strain evidence="6">FPRL280</strain>
    </source>
</reference>
<evidence type="ECO:0000313" key="6">
    <source>
        <dbReference type="EMBL" id="KAF9817427.1"/>
    </source>
</evidence>
<dbReference type="Gene3D" id="3.40.50.12780">
    <property type="entry name" value="N-terminal domain of ligase-like"/>
    <property type="match status" value="2"/>
</dbReference>
<protein>
    <recommendedName>
        <fullName evidence="5">AMP-dependent synthetase/ligase domain-containing protein</fullName>
    </recommendedName>
</protein>
<sequence>MDPNFCPIPDTSSHSASVHWPTCQEPSLSFGPEEPIPYRCIQNAFCAQAAANPEHTAVVDHYGQSLTYKQLDVLSLHLALHLRGQGVTNGSRVCLLIERSNAYIIAILAVLRAGAAYIPLDGGVIPGSSLTQITAYLSLSSGTTGQPKGVIIKHLGLTNLLCLYPGNLGVKPGVHVAQLLNVAFDMCAWEILACLMNGGTLHLRGPHRADWISVMKTVDVVICTPSILQQHRPQDFPNLKVVATGGEPISQALADQWAAQATYFNCCGPTIGTPTPNSSVYVLDDDLMPVTRGRRGTMWAGGLGVCQGYLKRPSLNEIKFKPDPFSHKEGLMFNTGDLGIMKEDGSLVHMGRSDDQVKVKGFRVELDGVSAAIRACPGVVSACALLIKQDIWAFYTPPHIAIEDVRIAIARTQPYYAVPTQYKALSSIPLTSNGKVDKRFLRDIVDSRTKYDS</sequence>
<dbReference type="GO" id="GO:0044550">
    <property type="term" value="P:secondary metabolite biosynthetic process"/>
    <property type="evidence" value="ECO:0007669"/>
    <property type="project" value="TreeGrafter"/>
</dbReference>
<organism evidence="6 7">
    <name type="scientific">Rhodonia placenta</name>
    <dbReference type="NCBI Taxonomy" id="104341"/>
    <lineage>
        <taxon>Eukaryota</taxon>
        <taxon>Fungi</taxon>
        <taxon>Dikarya</taxon>
        <taxon>Basidiomycota</taxon>
        <taxon>Agaricomycotina</taxon>
        <taxon>Agaricomycetes</taxon>
        <taxon>Polyporales</taxon>
        <taxon>Adustoporiaceae</taxon>
        <taxon>Rhodonia</taxon>
    </lineage>
</organism>
<dbReference type="GO" id="GO:0031177">
    <property type="term" value="F:phosphopantetheine binding"/>
    <property type="evidence" value="ECO:0007669"/>
    <property type="project" value="TreeGrafter"/>
</dbReference>
<dbReference type="InterPro" id="IPR020845">
    <property type="entry name" value="AMP-binding_CS"/>
</dbReference>
<dbReference type="Gene3D" id="3.30.300.30">
    <property type="match status" value="1"/>
</dbReference>
<evidence type="ECO:0000259" key="5">
    <source>
        <dbReference type="Pfam" id="PF00501"/>
    </source>
</evidence>
<dbReference type="AlphaFoldDB" id="A0A8H7P5N6"/>
<evidence type="ECO:0000256" key="3">
    <source>
        <dbReference type="ARBA" id="ARBA00022598"/>
    </source>
</evidence>
<keyword evidence="3" id="KW-0436">Ligase</keyword>
<evidence type="ECO:0000256" key="2">
    <source>
        <dbReference type="ARBA" id="ARBA00022553"/>
    </source>
</evidence>
<dbReference type="SUPFAM" id="SSF56801">
    <property type="entry name" value="Acetyl-CoA synthetase-like"/>
    <property type="match status" value="1"/>
</dbReference>
<evidence type="ECO:0000256" key="4">
    <source>
        <dbReference type="ARBA" id="ARBA00029454"/>
    </source>
</evidence>
<dbReference type="EMBL" id="JADOXO010000043">
    <property type="protein sequence ID" value="KAF9817427.1"/>
    <property type="molecule type" value="Genomic_DNA"/>
</dbReference>
<dbReference type="GO" id="GO:0043041">
    <property type="term" value="P:amino acid activation for nonribosomal peptide biosynthetic process"/>
    <property type="evidence" value="ECO:0007669"/>
    <property type="project" value="TreeGrafter"/>
</dbReference>
<evidence type="ECO:0000313" key="7">
    <source>
        <dbReference type="Proteomes" id="UP000639403"/>
    </source>
</evidence>
<accession>A0A8H7P5N6</accession>
<name>A0A8H7P5N6_9APHY</name>
<evidence type="ECO:0000256" key="1">
    <source>
        <dbReference type="ARBA" id="ARBA00022450"/>
    </source>
</evidence>
<keyword evidence="2" id="KW-0597">Phosphoprotein</keyword>
<dbReference type="PROSITE" id="PS00455">
    <property type="entry name" value="AMP_BINDING"/>
    <property type="match status" value="1"/>
</dbReference>